<organism evidence="2 3">
    <name type="scientific">Felid gammaherpesvirus 1</name>
    <dbReference type="NCBI Taxonomy" id="2560468"/>
    <lineage>
        <taxon>Viruses</taxon>
        <taxon>Duplodnaviria</taxon>
        <taxon>Heunggongvirae</taxon>
        <taxon>Peploviricota</taxon>
        <taxon>Herviviricetes</taxon>
        <taxon>Herpesvirales</taxon>
        <taxon>Orthoherpesviridae</taxon>
        <taxon>Gammaherpesvirinae</taxon>
        <taxon>Percavirus</taxon>
        <taxon>Percavirus felidgamma1</taxon>
    </lineage>
</organism>
<sequence length="453" mass="50476">MDLLCNVTLYHTQHIWTVPYLTWVFLLGLQPHSLNVSVQNYNIQIFIVLGDTNNSEVHSVSITKLKQLSQSFTLQSKFIDDCIFTVNLIKLDNHYAILLKASPDMYTSLYAVIIKIEDPFGVVWCQMLPFKPLEKKPYVQILKSVSAPKAILYDKILLTAILKEVPTDLHFNLNVSFDQKHFDNLTLKNFTYITANKLNALILRPQKGISIMFVQTVTNIPTFYKFLSVSIYTDTSKQEYLSECTLKNSKMSKQIPMSNIPGTMVLTYNSSIHKANVLCFDKFDSVFQVKSMIIQTSRKRHKRSSSNSTITPSMSTNTNNSSVTFIDTTSSLASTPTAQTSSLTTTIITANTSSQTSAYAPTTSTQTSSSQTSSSIITSTVTENKSSHSYSTTTNTSHSSMVITENASQITSSVVTPTLTTTQSNTHQTKPLTSSTMNVVIVINMHHINIINL</sequence>
<dbReference type="GeneID" id="26100444"/>
<keyword evidence="3" id="KW-1185">Reference proteome</keyword>
<dbReference type="KEGG" id="vg:26100444"/>
<dbReference type="RefSeq" id="YP_009173930.1">
    <property type="nucleotide sequence ID" value="NC_028099.1"/>
</dbReference>
<dbReference type="EMBL" id="KT595939">
    <property type="protein sequence ID" value="ALE14765.1"/>
    <property type="molecule type" value="Genomic_DNA"/>
</dbReference>
<feature type="compositionally biased region" description="Low complexity" evidence="1">
    <location>
        <begin position="305"/>
        <end position="321"/>
    </location>
</feature>
<dbReference type="Proteomes" id="UP000152314">
    <property type="component" value="Segment"/>
</dbReference>
<evidence type="ECO:0000256" key="1">
    <source>
        <dbReference type="SAM" id="MobiDB-lite"/>
    </source>
</evidence>
<evidence type="ECO:0000313" key="2">
    <source>
        <dbReference type="EMBL" id="ALE14765.1"/>
    </source>
</evidence>
<evidence type="ECO:0000313" key="3">
    <source>
        <dbReference type="Proteomes" id="UP000152314"/>
    </source>
</evidence>
<proteinExistence type="predicted"/>
<feature type="region of interest" description="Disordered" evidence="1">
    <location>
        <begin position="298"/>
        <end position="321"/>
    </location>
</feature>
<name>A0A0M4MPW8_9GAMA</name>
<protein>
    <submittedName>
        <fullName evidence="2">F21</fullName>
    </submittedName>
</protein>
<accession>A0A0M4MPW8</accession>
<feature type="region of interest" description="Disordered" evidence="1">
    <location>
        <begin position="354"/>
        <end position="374"/>
    </location>
</feature>
<reference evidence="2 3" key="1">
    <citation type="journal article" date="2015" name="Genome Announc.">
        <title>First Complete Genome Sequence of Felis catus Gammaherpesvirus 1.</title>
        <authorList>
            <person name="Troyer R.M."/>
            <person name="Lee J.S."/>
            <person name="Vuyisich M."/>
            <person name="Chain P."/>
            <person name="Lo C.C."/>
            <person name="Kronmiller B."/>
            <person name="Bracha S."/>
            <person name="Avery A.C."/>
            <person name="VandeWoude S."/>
        </authorList>
    </citation>
    <scope>NUCLEOTIDE SEQUENCE [LARGE SCALE GENOMIC DNA]</scope>
    <source>
        <strain evidence="2">31286</strain>
    </source>
</reference>